<dbReference type="RefSeq" id="WP_159432416.1">
    <property type="nucleotide sequence ID" value="NZ_FQVH01000043.1"/>
</dbReference>
<keyword evidence="1" id="KW-0472">Membrane</keyword>
<dbReference type="EMBL" id="FQVH01000043">
    <property type="protein sequence ID" value="SHF76165.1"/>
    <property type="molecule type" value="Genomic_DNA"/>
</dbReference>
<protein>
    <submittedName>
        <fullName evidence="2">Uncharacterized protein</fullName>
    </submittedName>
</protein>
<feature type="transmembrane region" description="Helical" evidence="1">
    <location>
        <begin position="6"/>
        <end position="27"/>
    </location>
</feature>
<sequence length="55" mass="6072">MSNLIAVFLIFCTTAVSIVAILALSGYRKVKFEAKIEADKVKAEVNIEAEEDIKK</sequence>
<evidence type="ECO:0000256" key="1">
    <source>
        <dbReference type="SAM" id="Phobius"/>
    </source>
</evidence>
<dbReference type="Proteomes" id="UP000184088">
    <property type="component" value="Unassembled WGS sequence"/>
</dbReference>
<name>A0A1M5EAE4_9THEO</name>
<gene>
    <name evidence="2" type="ORF">SAMN02746089_02507</name>
</gene>
<organism evidence="2 3">
    <name type="scientific">Caldanaerobius fijiensis DSM 17918</name>
    <dbReference type="NCBI Taxonomy" id="1121256"/>
    <lineage>
        <taxon>Bacteria</taxon>
        <taxon>Bacillati</taxon>
        <taxon>Bacillota</taxon>
        <taxon>Clostridia</taxon>
        <taxon>Thermoanaerobacterales</taxon>
        <taxon>Thermoanaerobacteraceae</taxon>
        <taxon>Caldanaerobius</taxon>
    </lineage>
</organism>
<dbReference type="AlphaFoldDB" id="A0A1M5EAE4"/>
<reference evidence="2 3" key="1">
    <citation type="submission" date="2016-11" db="EMBL/GenBank/DDBJ databases">
        <authorList>
            <person name="Jaros S."/>
            <person name="Januszkiewicz K."/>
            <person name="Wedrychowicz H."/>
        </authorList>
    </citation>
    <scope>NUCLEOTIDE SEQUENCE [LARGE SCALE GENOMIC DNA]</scope>
    <source>
        <strain evidence="2 3">DSM 17918</strain>
    </source>
</reference>
<evidence type="ECO:0000313" key="3">
    <source>
        <dbReference type="Proteomes" id="UP000184088"/>
    </source>
</evidence>
<evidence type="ECO:0000313" key="2">
    <source>
        <dbReference type="EMBL" id="SHF76165.1"/>
    </source>
</evidence>
<accession>A0A1M5EAE4</accession>
<keyword evidence="1" id="KW-0812">Transmembrane</keyword>
<dbReference type="STRING" id="1121256.SAMN02746089_02507"/>
<keyword evidence="1" id="KW-1133">Transmembrane helix</keyword>
<proteinExistence type="predicted"/>
<keyword evidence="3" id="KW-1185">Reference proteome</keyword>